<proteinExistence type="evidence at protein level"/>
<protein>
    <submittedName>
        <fullName>Chymotrypsin isoenzyme CHT2</fullName>
    </submittedName>
</protein>
<name>Q9PRS0_GADMO</name>
<accession>Q9PRS0</accession>
<dbReference type="AlphaFoldDB" id="Q9PRS0"/>
<organism>
    <name type="scientific">Gadus morhua</name>
    <name type="common">Atlantic cod</name>
    <dbReference type="NCBI Taxonomy" id="8049"/>
    <lineage>
        <taxon>Eukaryota</taxon>
        <taxon>Metazoa</taxon>
        <taxon>Chordata</taxon>
        <taxon>Craniata</taxon>
        <taxon>Vertebrata</taxon>
        <taxon>Euteleostomi</taxon>
        <taxon>Actinopterygii</taxon>
        <taxon>Neopterygii</taxon>
        <taxon>Teleostei</taxon>
        <taxon>Neoteleostei</taxon>
        <taxon>Acanthomorphata</taxon>
        <taxon>Zeiogadaria</taxon>
        <taxon>Gadariae</taxon>
        <taxon>Gadiformes</taxon>
        <taxon>Gadoidei</taxon>
        <taxon>Gadidae</taxon>
        <taxon>Gadus</taxon>
    </lineage>
</organism>
<sequence>CGRPAISPVITGYIVNGEEAVPI</sequence>
<reference key="1">
    <citation type="journal article" date="1995" name="Comp. Biochem. Physiol. B, Biochem. Mol. Biol.">
        <title>Chymotrypsin isoenzymes in Atlantic cod; differences in kinetics and substrate specificity.</title>
        <authorList>
            <person name="Raae A.J."/>
            <person name="Flengsrud R."/>
            <person name="Sletten K."/>
        </authorList>
    </citation>
    <scope>PROTEIN SEQUENCE</scope>
</reference>
<keyword id="KW-0903">Direct protein sequencing</keyword>